<dbReference type="GO" id="GO:0016887">
    <property type="term" value="F:ATP hydrolysis activity"/>
    <property type="evidence" value="ECO:0007669"/>
    <property type="project" value="InterPro"/>
</dbReference>
<dbReference type="Proteomes" id="UP000297891">
    <property type="component" value="Unassembled WGS sequence"/>
</dbReference>
<evidence type="ECO:0000256" key="2">
    <source>
        <dbReference type="ARBA" id="ARBA00022448"/>
    </source>
</evidence>
<dbReference type="Gene3D" id="3.40.50.300">
    <property type="entry name" value="P-loop containing nucleotide triphosphate hydrolases"/>
    <property type="match status" value="1"/>
</dbReference>
<dbReference type="PANTHER" id="PTHR43776:SF7">
    <property type="entry name" value="D,D-DIPEPTIDE TRANSPORT ATP-BINDING PROTEIN DDPF-RELATED"/>
    <property type="match status" value="1"/>
</dbReference>
<feature type="domain" description="ABC transporter" evidence="5">
    <location>
        <begin position="2"/>
        <end position="244"/>
    </location>
</feature>
<dbReference type="Pfam" id="PF00005">
    <property type="entry name" value="ABC_tran"/>
    <property type="match status" value="1"/>
</dbReference>
<name>A0A2M9Y1Z3_9LEPT</name>
<dbReference type="InterPro" id="IPR017871">
    <property type="entry name" value="ABC_transporter-like_CS"/>
</dbReference>
<evidence type="ECO:0000256" key="3">
    <source>
        <dbReference type="ARBA" id="ARBA00022741"/>
    </source>
</evidence>
<dbReference type="InterPro" id="IPR027417">
    <property type="entry name" value="P-loop_NTPase"/>
</dbReference>
<protein>
    <submittedName>
        <fullName evidence="6">ABC transporter ATP-binding protein</fullName>
    </submittedName>
</protein>
<dbReference type="PROSITE" id="PS00211">
    <property type="entry name" value="ABC_TRANSPORTER_1"/>
    <property type="match status" value="1"/>
</dbReference>
<gene>
    <name evidence="6" type="ORF">EHQ30_17130</name>
</gene>
<reference evidence="6" key="1">
    <citation type="journal article" date="2019" name="PLoS Negl. Trop. Dis.">
        <title>Revisiting the worldwide diversity of Leptospira species in the environment.</title>
        <authorList>
            <person name="Vincent A.T."/>
            <person name="Schiettekatte O."/>
            <person name="Bourhy P."/>
            <person name="Veyrier F.J."/>
            <person name="Picardeau M."/>
        </authorList>
    </citation>
    <scope>NUCLEOTIDE SEQUENCE [LARGE SCALE GENOMIC DNA]</scope>
    <source>
        <strain evidence="6">201800277</strain>
    </source>
</reference>
<keyword evidence="3" id="KW-0547">Nucleotide-binding</keyword>
<dbReference type="InterPro" id="IPR003593">
    <property type="entry name" value="AAA+_ATPase"/>
</dbReference>
<keyword evidence="7" id="KW-1185">Reference proteome</keyword>
<dbReference type="EMBL" id="RQFP01000014">
    <property type="protein sequence ID" value="TGK91909.1"/>
    <property type="molecule type" value="Genomic_DNA"/>
</dbReference>
<evidence type="ECO:0000313" key="7">
    <source>
        <dbReference type="Proteomes" id="UP000297891"/>
    </source>
</evidence>
<dbReference type="InterPro" id="IPR003439">
    <property type="entry name" value="ABC_transporter-like_ATP-bd"/>
</dbReference>
<dbReference type="InterPro" id="IPR050319">
    <property type="entry name" value="ABC_transp_ATP-bind"/>
</dbReference>
<sequence length="262" mass="29282">MFTLKNITVKVGDRSLLQNINLTADAKKITGLIGKSGSGKSTLFRLTLGLLEKEAGYNWSGSIFWNDKLLIKKQNPNLQPVFQDPLASFSPFGKMKDLLLEPIRIKHGLFLTKEKKQKELVRIESFCKRLDLEIDLLEKTKYELSGGQLQRFAILRSLLVEPEYLLLDEPVTALDVLVQKKIAEELKQINQTEKLGMFIVSHDLGFLSYMCDEIFVLDGGEIAESGNPAEILKNPKSNLLKSLVAARNHSFGGVVSSSESSN</sequence>
<keyword evidence="4 6" id="KW-0067">ATP-binding</keyword>
<keyword evidence="2" id="KW-0813">Transport</keyword>
<dbReference type="GO" id="GO:0055085">
    <property type="term" value="P:transmembrane transport"/>
    <property type="evidence" value="ECO:0007669"/>
    <property type="project" value="UniProtKB-ARBA"/>
</dbReference>
<dbReference type="GO" id="GO:0005524">
    <property type="term" value="F:ATP binding"/>
    <property type="evidence" value="ECO:0007669"/>
    <property type="project" value="UniProtKB-KW"/>
</dbReference>
<dbReference type="PANTHER" id="PTHR43776">
    <property type="entry name" value="TRANSPORT ATP-BINDING PROTEIN"/>
    <property type="match status" value="1"/>
</dbReference>
<comment type="similarity">
    <text evidence="1">Belongs to the ABC transporter superfamily.</text>
</comment>
<dbReference type="AlphaFoldDB" id="A0A2M9Y1Z3"/>
<dbReference type="SMART" id="SM00382">
    <property type="entry name" value="AAA"/>
    <property type="match status" value="1"/>
</dbReference>
<accession>A0A2M9Y1Z3</accession>
<organism evidence="6 7">
    <name type="scientific">Leptospira brenneri</name>
    <dbReference type="NCBI Taxonomy" id="2023182"/>
    <lineage>
        <taxon>Bacteria</taxon>
        <taxon>Pseudomonadati</taxon>
        <taxon>Spirochaetota</taxon>
        <taxon>Spirochaetia</taxon>
        <taxon>Leptospirales</taxon>
        <taxon>Leptospiraceae</taxon>
        <taxon>Leptospira</taxon>
    </lineage>
</organism>
<dbReference type="SUPFAM" id="SSF52540">
    <property type="entry name" value="P-loop containing nucleoside triphosphate hydrolases"/>
    <property type="match status" value="1"/>
</dbReference>
<proteinExistence type="inferred from homology"/>
<evidence type="ECO:0000259" key="5">
    <source>
        <dbReference type="PROSITE" id="PS50893"/>
    </source>
</evidence>
<dbReference type="PROSITE" id="PS50893">
    <property type="entry name" value="ABC_TRANSPORTER_2"/>
    <property type="match status" value="1"/>
</dbReference>
<evidence type="ECO:0000256" key="1">
    <source>
        <dbReference type="ARBA" id="ARBA00005417"/>
    </source>
</evidence>
<evidence type="ECO:0000256" key="4">
    <source>
        <dbReference type="ARBA" id="ARBA00022840"/>
    </source>
</evidence>
<dbReference type="RefSeq" id="WP_100790748.1">
    <property type="nucleotide sequence ID" value="NZ_NPDQ01000004.1"/>
</dbReference>
<evidence type="ECO:0000313" key="6">
    <source>
        <dbReference type="EMBL" id="TGK91909.1"/>
    </source>
</evidence>
<dbReference type="OrthoDB" id="344505at2"/>
<comment type="caution">
    <text evidence="6">The sequence shown here is derived from an EMBL/GenBank/DDBJ whole genome shotgun (WGS) entry which is preliminary data.</text>
</comment>